<dbReference type="InterPro" id="IPR002575">
    <property type="entry name" value="Aminoglycoside_PTrfase"/>
</dbReference>
<keyword evidence="2" id="KW-0418">Kinase</keyword>
<gene>
    <name evidence="2" type="ORF">BJ085DRAFT_6385</name>
</gene>
<dbReference type="Pfam" id="PF01636">
    <property type="entry name" value="APH"/>
    <property type="match status" value="1"/>
</dbReference>
<sequence>EVQAMQFIKEHTTIPVPDIYSYRIDGSDSIIEMERIAGITLKECIAQNRVTTDHIQRIAEQLNDYIHQMRGLQSDVVGPCIWTDSDTEQALHDPFVPFPTPMPMHEAEAFMMNNLLQHRESRPPTGFTQMFSKYLKQHTYTINLTHGDLLPRNIMVDPDTCQITGILDWEFSGFYPEYWEYSR</sequence>
<name>A0A4P9ZM58_9FUNG</name>
<organism evidence="2 3">
    <name type="scientific">Dimargaris cristalligena</name>
    <dbReference type="NCBI Taxonomy" id="215637"/>
    <lineage>
        <taxon>Eukaryota</taxon>
        <taxon>Fungi</taxon>
        <taxon>Fungi incertae sedis</taxon>
        <taxon>Zoopagomycota</taxon>
        <taxon>Kickxellomycotina</taxon>
        <taxon>Dimargaritomycetes</taxon>
        <taxon>Dimargaritales</taxon>
        <taxon>Dimargaritaceae</taxon>
        <taxon>Dimargaris</taxon>
    </lineage>
</organism>
<keyword evidence="3" id="KW-1185">Reference proteome</keyword>
<dbReference type="PANTHER" id="PTHR21310">
    <property type="entry name" value="AMINOGLYCOSIDE PHOSPHOTRANSFERASE-RELATED-RELATED"/>
    <property type="match status" value="1"/>
</dbReference>
<feature type="non-terminal residue" evidence="2">
    <location>
        <position position="183"/>
    </location>
</feature>
<accession>A0A4P9ZM58</accession>
<dbReference type="SUPFAM" id="SSF56112">
    <property type="entry name" value="Protein kinase-like (PK-like)"/>
    <property type="match status" value="1"/>
</dbReference>
<dbReference type="AlphaFoldDB" id="A0A4P9ZM58"/>
<dbReference type="EMBL" id="ML003217">
    <property type="protein sequence ID" value="RKP34406.1"/>
    <property type="molecule type" value="Genomic_DNA"/>
</dbReference>
<evidence type="ECO:0000313" key="3">
    <source>
        <dbReference type="Proteomes" id="UP000268162"/>
    </source>
</evidence>
<dbReference type="CDD" id="cd05120">
    <property type="entry name" value="APH_ChoK_like"/>
    <property type="match status" value="1"/>
</dbReference>
<dbReference type="Gene3D" id="3.90.1200.10">
    <property type="match status" value="1"/>
</dbReference>
<evidence type="ECO:0000313" key="2">
    <source>
        <dbReference type="EMBL" id="RKP34406.1"/>
    </source>
</evidence>
<evidence type="ECO:0000259" key="1">
    <source>
        <dbReference type="Pfam" id="PF01636"/>
    </source>
</evidence>
<dbReference type="STRING" id="215637.A0A4P9ZM58"/>
<dbReference type="GO" id="GO:0016301">
    <property type="term" value="F:kinase activity"/>
    <property type="evidence" value="ECO:0007669"/>
    <property type="project" value="UniProtKB-KW"/>
</dbReference>
<protein>
    <submittedName>
        <fullName evidence="2">Kinase-like domain-containing protein</fullName>
    </submittedName>
</protein>
<dbReference type="PANTHER" id="PTHR21310:SF15">
    <property type="entry name" value="AMINOGLYCOSIDE PHOSPHOTRANSFERASE DOMAIN-CONTAINING PROTEIN"/>
    <property type="match status" value="1"/>
</dbReference>
<keyword evidence="2" id="KW-0808">Transferase</keyword>
<proteinExistence type="predicted"/>
<reference evidence="3" key="1">
    <citation type="journal article" date="2018" name="Nat. Microbiol.">
        <title>Leveraging single-cell genomics to expand the fungal tree of life.</title>
        <authorList>
            <person name="Ahrendt S.R."/>
            <person name="Quandt C.A."/>
            <person name="Ciobanu D."/>
            <person name="Clum A."/>
            <person name="Salamov A."/>
            <person name="Andreopoulos B."/>
            <person name="Cheng J.F."/>
            <person name="Woyke T."/>
            <person name="Pelin A."/>
            <person name="Henrissat B."/>
            <person name="Reynolds N.K."/>
            <person name="Benny G.L."/>
            <person name="Smith M.E."/>
            <person name="James T.Y."/>
            <person name="Grigoriev I.V."/>
        </authorList>
    </citation>
    <scope>NUCLEOTIDE SEQUENCE [LARGE SCALE GENOMIC DNA]</scope>
    <source>
        <strain evidence="3">RSA 468</strain>
    </source>
</reference>
<feature type="domain" description="Aminoglycoside phosphotransferase" evidence="1">
    <location>
        <begin position="1"/>
        <end position="176"/>
    </location>
</feature>
<dbReference type="InterPro" id="IPR051678">
    <property type="entry name" value="AGP_Transferase"/>
</dbReference>
<feature type="non-terminal residue" evidence="2">
    <location>
        <position position="1"/>
    </location>
</feature>
<dbReference type="Proteomes" id="UP000268162">
    <property type="component" value="Unassembled WGS sequence"/>
</dbReference>
<dbReference type="InterPro" id="IPR011009">
    <property type="entry name" value="Kinase-like_dom_sf"/>
</dbReference>